<dbReference type="InterPro" id="IPR032808">
    <property type="entry name" value="DoxX"/>
</dbReference>
<dbReference type="Proteomes" id="UP000654257">
    <property type="component" value="Unassembled WGS sequence"/>
</dbReference>
<evidence type="ECO:0000256" key="4">
    <source>
        <dbReference type="ARBA" id="ARBA00023136"/>
    </source>
</evidence>
<evidence type="ECO:0000256" key="5">
    <source>
        <dbReference type="SAM" id="MobiDB-lite"/>
    </source>
</evidence>
<protein>
    <recommendedName>
        <fullName evidence="8">DoxX family membrane protein</fullName>
    </recommendedName>
</protein>
<reference evidence="6" key="1">
    <citation type="journal article" date="2014" name="Int. J. Syst. Evol. Microbiol.">
        <title>Complete genome sequence of Corynebacterium casei LMG S-19264T (=DSM 44701T), isolated from a smear-ripened cheese.</title>
        <authorList>
            <consortium name="US DOE Joint Genome Institute (JGI-PGF)"/>
            <person name="Walter F."/>
            <person name="Albersmeier A."/>
            <person name="Kalinowski J."/>
            <person name="Ruckert C."/>
        </authorList>
    </citation>
    <scope>NUCLEOTIDE SEQUENCE</scope>
    <source>
        <strain evidence="6">CCM 7905</strain>
    </source>
</reference>
<keyword evidence="2" id="KW-0812">Transmembrane</keyword>
<sequence>MIVRRVARPMLASIFIAGGIDALRNPTGRAKAAAPLIEKTQDALPNEVTEQVPTDPVTLVKINAAVQVGGGILLATGKAPRIASAALAGSLIPTTIAGHPFWEETDPAAKAAQRTQFFKNLSLLGGLLIAAVDTEGKPSLAWRGRKAAKVAQTAVVGALPLASSSDAGGHLADVSEVAGARARELAHVASERGAVLADVAQDRGSKLAEIAQERGSKWADLAAKRAAELAEVAGQRGSELAEVAGQRGSEFAEVAQGRGSKLAELAAERARTEGGELASSLADWKAKYGKKAKKQAKAAGKDAKKQFASARKDAKKQVKSGRKDAQKQLEVARKNAEKQLEAARKNAEKRAEDAKSQLDGKVGHWSL</sequence>
<evidence type="ECO:0000256" key="1">
    <source>
        <dbReference type="ARBA" id="ARBA00004141"/>
    </source>
</evidence>
<keyword evidence="4" id="KW-0472">Membrane</keyword>
<dbReference type="EMBL" id="BMCU01000003">
    <property type="protein sequence ID" value="GGG11376.1"/>
    <property type="molecule type" value="Genomic_DNA"/>
</dbReference>
<evidence type="ECO:0000313" key="6">
    <source>
        <dbReference type="EMBL" id="GGG11376.1"/>
    </source>
</evidence>
<comment type="caution">
    <text evidence="6">The sequence shown here is derived from an EMBL/GenBank/DDBJ whole genome shotgun (WGS) entry which is preliminary data.</text>
</comment>
<dbReference type="RefSeq" id="WP_188545377.1">
    <property type="nucleotide sequence ID" value="NZ_BMCU01000003.1"/>
</dbReference>
<feature type="region of interest" description="Disordered" evidence="5">
    <location>
        <begin position="291"/>
        <end position="367"/>
    </location>
</feature>
<evidence type="ECO:0000256" key="3">
    <source>
        <dbReference type="ARBA" id="ARBA00022989"/>
    </source>
</evidence>
<feature type="compositionally biased region" description="Basic and acidic residues" evidence="5">
    <location>
        <begin position="299"/>
        <end position="367"/>
    </location>
</feature>
<keyword evidence="7" id="KW-1185">Reference proteome</keyword>
<name>A0A917D4G1_9NOCA</name>
<keyword evidence="3" id="KW-1133">Transmembrane helix</keyword>
<proteinExistence type="predicted"/>
<organism evidence="6 7">
    <name type="scientific">Rhodococcoides trifolii</name>
    <dbReference type="NCBI Taxonomy" id="908250"/>
    <lineage>
        <taxon>Bacteria</taxon>
        <taxon>Bacillati</taxon>
        <taxon>Actinomycetota</taxon>
        <taxon>Actinomycetes</taxon>
        <taxon>Mycobacteriales</taxon>
        <taxon>Nocardiaceae</taxon>
        <taxon>Rhodococcoides</taxon>
    </lineage>
</organism>
<reference evidence="6" key="2">
    <citation type="submission" date="2020-09" db="EMBL/GenBank/DDBJ databases">
        <authorList>
            <person name="Sun Q."/>
            <person name="Sedlacek I."/>
        </authorList>
    </citation>
    <scope>NUCLEOTIDE SEQUENCE</scope>
    <source>
        <strain evidence="6">CCM 7905</strain>
    </source>
</reference>
<comment type="subcellular location">
    <subcellularLocation>
        <location evidence="1">Membrane</location>
        <topology evidence="1">Multi-pass membrane protein</topology>
    </subcellularLocation>
</comment>
<evidence type="ECO:0008006" key="8">
    <source>
        <dbReference type="Google" id="ProtNLM"/>
    </source>
</evidence>
<dbReference type="GO" id="GO:0016020">
    <property type="term" value="C:membrane"/>
    <property type="evidence" value="ECO:0007669"/>
    <property type="project" value="UniProtKB-SubCell"/>
</dbReference>
<dbReference type="AlphaFoldDB" id="A0A917D4G1"/>
<evidence type="ECO:0000256" key="2">
    <source>
        <dbReference type="ARBA" id="ARBA00022692"/>
    </source>
</evidence>
<dbReference type="Pfam" id="PF07681">
    <property type="entry name" value="DoxX"/>
    <property type="match status" value="1"/>
</dbReference>
<accession>A0A917D4G1</accession>
<gene>
    <name evidence="6" type="ORF">GCM10007304_26780</name>
</gene>
<evidence type="ECO:0000313" key="7">
    <source>
        <dbReference type="Proteomes" id="UP000654257"/>
    </source>
</evidence>